<name>A0AAP0ISK8_9MAGN</name>
<gene>
    <name evidence="1" type="ORF">Scep_017974</name>
</gene>
<reference evidence="1 2" key="1">
    <citation type="submission" date="2024-01" db="EMBL/GenBank/DDBJ databases">
        <title>Genome assemblies of Stephania.</title>
        <authorList>
            <person name="Yang L."/>
        </authorList>
    </citation>
    <scope>NUCLEOTIDE SEQUENCE [LARGE SCALE GENOMIC DNA]</scope>
    <source>
        <strain evidence="1">JXDWG</strain>
        <tissue evidence="1">Leaf</tissue>
    </source>
</reference>
<dbReference type="AlphaFoldDB" id="A0AAP0ISK8"/>
<accession>A0AAP0ISK8</accession>
<evidence type="ECO:0000313" key="1">
    <source>
        <dbReference type="EMBL" id="KAK9119881.1"/>
    </source>
</evidence>
<sequence>MIEMMYHSASLGTPVDLTTVFSDLSNDIPCRCVLGRKYGEDGDKGSGELARKLTSK</sequence>
<proteinExistence type="predicted"/>
<dbReference type="Proteomes" id="UP001419268">
    <property type="component" value="Unassembled WGS sequence"/>
</dbReference>
<dbReference type="EMBL" id="JBBNAG010000007">
    <property type="protein sequence ID" value="KAK9119881.1"/>
    <property type="molecule type" value="Genomic_DNA"/>
</dbReference>
<keyword evidence="2" id="KW-1185">Reference proteome</keyword>
<organism evidence="1 2">
    <name type="scientific">Stephania cephalantha</name>
    <dbReference type="NCBI Taxonomy" id="152367"/>
    <lineage>
        <taxon>Eukaryota</taxon>
        <taxon>Viridiplantae</taxon>
        <taxon>Streptophyta</taxon>
        <taxon>Embryophyta</taxon>
        <taxon>Tracheophyta</taxon>
        <taxon>Spermatophyta</taxon>
        <taxon>Magnoliopsida</taxon>
        <taxon>Ranunculales</taxon>
        <taxon>Menispermaceae</taxon>
        <taxon>Menispermoideae</taxon>
        <taxon>Cissampelideae</taxon>
        <taxon>Stephania</taxon>
    </lineage>
</organism>
<protein>
    <submittedName>
        <fullName evidence="1">Uncharacterized protein</fullName>
    </submittedName>
</protein>
<comment type="caution">
    <text evidence="1">The sequence shown here is derived from an EMBL/GenBank/DDBJ whole genome shotgun (WGS) entry which is preliminary data.</text>
</comment>
<evidence type="ECO:0000313" key="2">
    <source>
        <dbReference type="Proteomes" id="UP001419268"/>
    </source>
</evidence>